<dbReference type="EMBL" id="JBHTGQ010000017">
    <property type="protein sequence ID" value="MFC7749729.1"/>
    <property type="molecule type" value="Genomic_DNA"/>
</dbReference>
<protein>
    <submittedName>
        <fullName evidence="4">DNA-processing protein DprA</fullName>
    </submittedName>
</protein>
<evidence type="ECO:0000313" key="4">
    <source>
        <dbReference type="EMBL" id="MFC7749729.1"/>
    </source>
</evidence>
<name>A0ABW2V0P6_9BACL</name>
<evidence type="ECO:0000259" key="3">
    <source>
        <dbReference type="Pfam" id="PF17782"/>
    </source>
</evidence>
<evidence type="ECO:0000313" key="5">
    <source>
        <dbReference type="Proteomes" id="UP001596528"/>
    </source>
</evidence>
<evidence type="ECO:0000259" key="2">
    <source>
        <dbReference type="Pfam" id="PF02481"/>
    </source>
</evidence>
<dbReference type="SUPFAM" id="SSF102405">
    <property type="entry name" value="MCP/YpsA-like"/>
    <property type="match status" value="1"/>
</dbReference>
<dbReference type="Proteomes" id="UP001596528">
    <property type="component" value="Unassembled WGS sequence"/>
</dbReference>
<dbReference type="InterPro" id="IPR003488">
    <property type="entry name" value="DprA"/>
</dbReference>
<dbReference type="PANTHER" id="PTHR43022">
    <property type="entry name" value="PROTEIN SMF"/>
    <property type="match status" value="1"/>
</dbReference>
<sequence>MSNRSYPPAAGPSEADRRMLIAMHETPGIGRKSIRALMEAMPQGFAAGGLHRASAAELQRYGLSPAKAAAIAGSIAALGGRPPGGRAPRAPAEGGYAVVTIWDDAYPPLLRETADPPLVLYVRGEPDALRLPAVAIVGTRVPTAYGRRAAGDLAEQVARTGIAVASGLARGVDAAAHEGAMRAPGGITVAVMATSIDTVYPPDHRLLARRIVDSGGALVSEYPPGTPPHPGLFPERNRIIAGLSLGTLVVEAAERSGAMITAQHAQSESRALFAVPGPISSPKSEGPHKLIRDGVAKLVASGADIIEELRPGPLAWAMGELPSPSAGGSDARPELSADERRVLDLIEWEPVAFDRILERSGFGFGHLHAVLLSLTMKNVITALPGPSYTRVG</sequence>
<dbReference type="PANTHER" id="PTHR43022:SF1">
    <property type="entry name" value="PROTEIN SMF"/>
    <property type="match status" value="1"/>
</dbReference>
<dbReference type="Pfam" id="PF17782">
    <property type="entry name" value="WHD_DprA"/>
    <property type="match status" value="1"/>
</dbReference>
<feature type="domain" description="Smf/DprA SLOG" evidence="2">
    <location>
        <begin position="98"/>
        <end position="309"/>
    </location>
</feature>
<gene>
    <name evidence="4" type="primary">dprA</name>
    <name evidence="4" type="ORF">ACFQWB_07240</name>
</gene>
<dbReference type="NCBIfam" id="TIGR00732">
    <property type="entry name" value="dprA"/>
    <property type="match status" value="1"/>
</dbReference>
<dbReference type="RefSeq" id="WP_170209523.1">
    <property type="nucleotide sequence ID" value="NZ_JBHTGQ010000017.1"/>
</dbReference>
<dbReference type="Gene3D" id="3.40.50.450">
    <property type="match status" value="1"/>
</dbReference>
<accession>A0ABW2V0P6</accession>
<dbReference type="InterPro" id="IPR036388">
    <property type="entry name" value="WH-like_DNA-bd_sf"/>
</dbReference>
<reference evidence="5" key="1">
    <citation type="journal article" date="2019" name="Int. J. Syst. Evol. Microbiol.">
        <title>The Global Catalogue of Microorganisms (GCM) 10K type strain sequencing project: providing services to taxonomists for standard genome sequencing and annotation.</title>
        <authorList>
            <consortium name="The Broad Institute Genomics Platform"/>
            <consortium name="The Broad Institute Genome Sequencing Center for Infectious Disease"/>
            <person name="Wu L."/>
            <person name="Ma J."/>
        </authorList>
    </citation>
    <scope>NUCLEOTIDE SEQUENCE [LARGE SCALE GENOMIC DNA]</scope>
    <source>
        <strain evidence="5">JCM 18657</strain>
    </source>
</reference>
<dbReference type="Pfam" id="PF02481">
    <property type="entry name" value="DNA_processg_A"/>
    <property type="match status" value="1"/>
</dbReference>
<dbReference type="InterPro" id="IPR057666">
    <property type="entry name" value="DrpA_SLOG"/>
</dbReference>
<feature type="domain" description="DprA winged helix" evidence="3">
    <location>
        <begin position="331"/>
        <end position="385"/>
    </location>
</feature>
<proteinExistence type="inferred from homology"/>
<dbReference type="InterPro" id="IPR041614">
    <property type="entry name" value="DprA_WH"/>
</dbReference>
<organism evidence="4 5">
    <name type="scientific">Paenibacillus thermoaerophilus</name>
    <dbReference type="NCBI Taxonomy" id="1215385"/>
    <lineage>
        <taxon>Bacteria</taxon>
        <taxon>Bacillati</taxon>
        <taxon>Bacillota</taxon>
        <taxon>Bacilli</taxon>
        <taxon>Bacillales</taxon>
        <taxon>Paenibacillaceae</taxon>
        <taxon>Paenibacillus</taxon>
    </lineage>
</organism>
<comment type="similarity">
    <text evidence="1">Belongs to the DprA/Smf family.</text>
</comment>
<keyword evidence="5" id="KW-1185">Reference proteome</keyword>
<comment type="caution">
    <text evidence="4">The sequence shown here is derived from an EMBL/GenBank/DDBJ whole genome shotgun (WGS) entry which is preliminary data.</text>
</comment>
<dbReference type="Gene3D" id="1.10.10.10">
    <property type="entry name" value="Winged helix-like DNA-binding domain superfamily/Winged helix DNA-binding domain"/>
    <property type="match status" value="1"/>
</dbReference>
<evidence type="ECO:0000256" key="1">
    <source>
        <dbReference type="ARBA" id="ARBA00006525"/>
    </source>
</evidence>